<feature type="signal peptide" evidence="10">
    <location>
        <begin position="1"/>
        <end position="20"/>
    </location>
</feature>
<evidence type="ECO:0000256" key="6">
    <source>
        <dbReference type="ARBA" id="ARBA00022833"/>
    </source>
</evidence>
<protein>
    <recommendedName>
        <fullName evidence="3 10">Alpha-mannosidase</fullName>
        <ecNumber evidence="10">3.2.1.-</ecNumber>
    </recommendedName>
</protein>
<evidence type="ECO:0000256" key="7">
    <source>
        <dbReference type="ARBA" id="ARBA00023157"/>
    </source>
</evidence>
<dbReference type="Pfam" id="PF01074">
    <property type="entry name" value="Glyco_hydro_38N"/>
    <property type="match status" value="1"/>
</dbReference>
<dbReference type="SUPFAM" id="SSF74650">
    <property type="entry name" value="Galactose mutarotase-like"/>
    <property type="match status" value="1"/>
</dbReference>
<comment type="similarity">
    <text evidence="2 10">Belongs to the glycosyl hydrolase 38 family.</text>
</comment>
<keyword evidence="7" id="KW-1015">Disulfide bond</keyword>
<dbReference type="FunFam" id="1.20.1270.50:FF:000003">
    <property type="entry name" value="Alpha-mannosidase"/>
    <property type="match status" value="1"/>
</dbReference>
<dbReference type="InterPro" id="IPR037094">
    <property type="entry name" value="Glyco_hydro_38_cen_sf"/>
</dbReference>
<dbReference type="FunFam" id="1.20.1270.50:FF:000002">
    <property type="entry name" value="Alpha-mannosidase"/>
    <property type="match status" value="1"/>
</dbReference>
<evidence type="ECO:0000256" key="3">
    <source>
        <dbReference type="ARBA" id="ARBA00012752"/>
    </source>
</evidence>
<dbReference type="InterPro" id="IPR015341">
    <property type="entry name" value="Glyco_hydro_38_cen"/>
</dbReference>
<dbReference type="Gene3D" id="2.70.98.30">
    <property type="entry name" value="Golgi alpha-mannosidase II, domain 4"/>
    <property type="match status" value="1"/>
</dbReference>
<evidence type="ECO:0000313" key="12">
    <source>
        <dbReference type="EMBL" id="OWF45656.1"/>
    </source>
</evidence>
<dbReference type="Pfam" id="PF17677">
    <property type="entry name" value="Glyco_hydro38C2"/>
    <property type="match status" value="1"/>
</dbReference>
<keyword evidence="13" id="KW-1185">Reference proteome</keyword>
<dbReference type="Gene3D" id="2.60.40.1360">
    <property type="match status" value="1"/>
</dbReference>
<dbReference type="GO" id="GO:0030246">
    <property type="term" value="F:carbohydrate binding"/>
    <property type="evidence" value="ECO:0007669"/>
    <property type="project" value="InterPro"/>
</dbReference>
<dbReference type="GO" id="GO:0046872">
    <property type="term" value="F:metal ion binding"/>
    <property type="evidence" value="ECO:0007669"/>
    <property type="project" value="UniProtKB-KW"/>
</dbReference>
<comment type="catalytic activity">
    <reaction evidence="1">
        <text>Hydrolysis of terminal, non-reducing alpha-D-mannose residues in alpha-D-mannosides.</text>
        <dbReference type="EC" id="3.2.1.24"/>
    </reaction>
</comment>
<evidence type="ECO:0000256" key="5">
    <source>
        <dbReference type="ARBA" id="ARBA00022801"/>
    </source>
</evidence>
<dbReference type="InterPro" id="IPR011330">
    <property type="entry name" value="Glyco_hydro/deAcase_b/a-brl"/>
</dbReference>
<comment type="caution">
    <text evidence="12">The sequence shown here is derived from an EMBL/GenBank/DDBJ whole genome shotgun (WGS) entry which is preliminary data.</text>
</comment>
<keyword evidence="5 10" id="KW-0378">Hydrolase</keyword>
<reference evidence="12 13" key="1">
    <citation type="journal article" date="2017" name="Nat. Ecol. Evol.">
        <title>Scallop genome provides insights into evolution of bilaterian karyotype and development.</title>
        <authorList>
            <person name="Wang S."/>
            <person name="Zhang J."/>
            <person name="Jiao W."/>
            <person name="Li J."/>
            <person name="Xun X."/>
            <person name="Sun Y."/>
            <person name="Guo X."/>
            <person name="Huan P."/>
            <person name="Dong B."/>
            <person name="Zhang L."/>
            <person name="Hu X."/>
            <person name="Sun X."/>
            <person name="Wang J."/>
            <person name="Zhao C."/>
            <person name="Wang Y."/>
            <person name="Wang D."/>
            <person name="Huang X."/>
            <person name="Wang R."/>
            <person name="Lv J."/>
            <person name="Li Y."/>
            <person name="Zhang Z."/>
            <person name="Liu B."/>
            <person name="Lu W."/>
            <person name="Hui Y."/>
            <person name="Liang J."/>
            <person name="Zhou Z."/>
            <person name="Hou R."/>
            <person name="Li X."/>
            <person name="Liu Y."/>
            <person name="Li H."/>
            <person name="Ning X."/>
            <person name="Lin Y."/>
            <person name="Zhao L."/>
            <person name="Xing Q."/>
            <person name="Dou J."/>
            <person name="Li Y."/>
            <person name="Mao J."/>
            <person name="Guo H."/>
            <person name="Dou H."/>
            <person name="Li T."/>
            <person name="Mu C."/>
            <person name="Jiang W."/>
            <person name="Fu Q."/>
            <person name="Fu X."/>
            <person name="Miao Y."/>
            <person name="Liu J."/>
            <person name="Yu Q."/>
            <person name="Li R."/>
            <person name="Liao H."/>
            <person name="Li X."/>
            <person name="Kong Y."/>
            <person name="Jiang Z."/>
            <person name="Chourrout D."/>
            <person name="Li R."/>
            <person name="Bao Z."/>
        </authorList>
    </citation>
    <scope>NUCLEOTIDE SEQUENCE [LARGE SCALE GENOMIC DNA]</scope>
    <source>
        <strain evidence="12 13">PY_sf001</strain>
    </source>
</reference>
<keyword evidence="10" id="KW-0732">Signal</keyword>
<keyword evidence="4 10" id="KW-0479">Metal-binding</keyword>
<evidence type="ECO:0000313" key="13">
    <source>
        <dbReference type="Proteomes" id="UP000242188"/>
    </source>
</evidence>
<organism evidence="12 13">
    <name type="scientific">Mizuhopecten yessoensis</name>
    <name type="common">Japanese scallop</name>
    <name type="synonym">Patinopecten yessoensis</name>
    <dbReference type="NCBI Taxonomy" id="6573"/>
    <lineage>
        <taxon>Eukaryota</taxon>
        <taxon>Metazoa</taxon>
        <taxon>Spiralia</taxon>
        <taxon>Lophotrochozoa</taxon>
        <taxon>Mollusca</taxon>
        <taxon>Bivalvia</taxon>
        <taxon>Autobranchia</taxon>
        <taxon>Pteriomorphia</taxon>
        <taxon>Pectinida</taxon>
        <taxon>Pectinoidea</taxon>
        <taxon>Pectinidae</taxon>
        <taxon>Mizuhopecten</taxon>
    </lineage>
</organism>
<gene>
    <name evidence="12" type="ORF">KP79_PYT05958</name>
</gene>
<dbReference type="EC" id="3.2.1.-" evidence="10"/>
<dbReference type="FunFam" id="3.20.110.10:FF:000001">
    <property type="entry name" value="Alpha-mannosidase"/>
    <property type="match status" value="1"/>
</dbReference>
<keyword evidence="9 10" id="KW-0326">Glycosidase</keyword>
<dbReference type="GO" id="GO:0004559">
    <property type="term" value="F:alpha-mannosidase activity"/>
    <property type="evidence" value="ECO:0007669"/>
    <property type="project" value="UniProtKB-EC"/>
</dbReference>
<feature type="domain" description="Glycoside hydrolase family 38 central" evidence="11">
    <location>
        <begin position="372"/>
        <end position="441"/>
    </location>
</feature>
<accession>A0A210QA98</accession>
<dbReference type="FunFam" id="2.70.98.30:FF:000003">
    <property type="entry name" value="Alpha-mannosidase"/>
    <property type="match status" value="1"/>
</dbReference>
<dbReference type="SMART" id="SM00872">
    <property type="entry name" value="Alpha-mann_mid"/>
    <property type="match status" value="1"/>
</dbReference>
<dbReference type="InterPro" id="IPR041147">
    <property type="entry name" value="GH38_C"/>
</dbReference>
<dbReference type="EMBL" id="NEDP02004422">
    <property type="protein sequence ID" value="OWF45656.1"/>
    <property type="molecule type" value="Genomic_DNA"/>
</dbReference>
<dbReference type="Gene3D" id="3.20.110.10">
    <property type="entry name" value="Glycoside hydrolase 38, N terminal domain"/>
    <property type="match status" value="1"/>
</dbReference>
<evidence type="ECO:0000256" key="10">
    <source>
        <dbReference type="RuleBase" id="RU361199"/>
    </source>
</evidence>
<dbReference type="InterPro" id="IPR027291">
    <property type="entry name" value="Glyco_hydro_38_N_sf"/>
</dbReference>
<evidence type="ECO:0000256" key="4">
    <source>
        <dbReference type="ARBA" id="ARBA00022723"/>
    </source>
</evidence>
<evidence type="ECO:0000256" key="2">
    <source>
        <dbReference type="ARBA" id="ARBA00009792"/>
    </source>
</evidence>
<evidence type="ECO:0000256" key="9">
    <source>
        <dbReference type="ARBA" id="ARBA00023295"/>
    </source>
</evidence>
<dbReference type="AlphaFoldDB" id="A0A210QA98"/>
<dbReference type="PANTHER" id="PTHR11607">
    <property type="entry name" value="ALPHA-MANNOSIDASE"/>
    <property type="match status" value="1"/>
</dbReference>
<dbReference type="CDD" id="cd10810">
    <property type="entry name" value="GH38N_AMII_LAM_like"/>
    <property type="match status" value="1"/>
</dbReference>
<dbReference type="OrthoDB" id="2016903at2759"/>
<sequence>MLLPLLPVFLGAVLPLRSEARPEFTWRSEQEHAATCGYNSCPQTRDDMMNVHLIPHTHDDVGWLKTVDQYYYGDQNSIQTAGVQYILDSVIPELLRDPSKRFIYVEVAFFAKWWREQDNATRESVQNLVNQGRLEFILGGWCMNDEASTHYNAIIDQHTLGFEFLRQNFGDCGRPRVAWQIDPFGHSREQASLFAQMGYDGLFIGRLDHADKDLRLNQTNMEFVWRGSPNNLGKTARLFTGVLYNGYGPPSGFCWDISCKDDPIMDDDRLNDNNVNKKVADFIKAAHDQMKHYHTNSIMMTMGSDFQYQNAHTWFKNMDKLIKYVNAQQSNGSDVNVFYSTPSCYLAERNQLNQLWNSKADDFFPYSDHAHSYWTGYFSSRPALKENVRRTNNFLQVCKQVAAFNGQEVNKLKEAMAVVQHHDAISGTEKQHVADDYAQRLAVGVKDCQMMLNAEFSDMLTVGSSIGPPEQNFCPLLNISKCSLTENYNSFVVLAYNPLGREVLNYFRIPVLGTNYQVTDKDGTRIPAQLIPVSNATRDIPERKGTRTDHDLVFRGTLPALGFYLFFVQYKEENVPVKENVPHEVEPKADIILKNKHLSLTFDGTTGKIRQMQQLEDSISIGISQDYMYYLGYHGNNSKDDYQNSGAYIFRPNGSLATNFSQTSLKTKEYITFGDALVREVHQQFSPWVSQVVRLYEEEKYAEFEWTIGPIPIEDGYGKEVISRFSTNLNSFDTFYTDANGREILQRRYNHRDTWVLNQTEDVAGNYYPVNSRIFIRDEAKNVQFTVLTDRSQGGASLRAGSLELMVHRRLLADDHRGVGEPLNETGSDGRGLIIRGKHYVFLETIAKSARCHRDLALKLYMAPSLSFMIGQGGQQVWIQNWGVHWTAMKTPLPANVHLLTLEKWPTPGVDPLDDRGYLLRLEHIYEVDEDPALSQPVTLDLNQIFKFGLQIVNEVTLGANMPLSQLRRMEWTVIVDKEVSNTVESVDTTLRVDNTTITLNPMQIRTFIVNRLEG</sequence>
<dbReference type="InterPro" id="IPR013780">
    <property type="entry name" value="Glyco_hydro_b"/>
</dbReference>
<dbReference type="Pfam" id="PF09261">
    <property type="entry name" value="Alpha-mann_mid"/>
    <property type="match status" value="1"/>
</dbReference>
<dbReference type="GO" id="GO:0006013">
    <property type="term" value="P:mannose metabolic process"/>
    <property type="evidence" value="ECO:0007669"/>
    <property type="project" value="InterPro"/>
</dbReference>
<keyword evidence="8" id="KW-0325">Glycoprotein</keyword>
<dbReference type="PANTHER" id="PTHR11607:SF3">
    <property type="entry name" value="LYSOSOMAL ALPHA-MANNOSIDASE"/>
    <property type="match status" value="1"/>
</dbReference>
<comment type="cofactor">
    <cofactor evidence="10">
        <name>Zn(2+)</name>
        <dbReference type="ChEBI" id="CHEBI:29105"/>
    </cofactor>
    <text evidence="10">Binds 1 zinc ion per subunit.</text>
</comment>
<dbReference type="Proteomes" id="UP000242188">
    <property type="component" value="Unassembled WGS sequence"/>
</dbReference>
<dbReference type="InterPro" id="IPR000602">
    <property type="entry name" value="Glyco_hydro_38_N"/>
</dbReference>
<dbReference type="STRING" id="6573.A0A210QA98"/>
<dbReference type="GO" id="GO:0005764">
    <property type="term" value="C:lysosome"/>
    <property type="evidence" value="ECO:0007669"/>
    <property type="project" value="TreeGrafter"/>
</dbReference>
<dbReference type="InterPro" id="IPR028995">
    <property type="entry name" value="Glyco_hydro_57/38_cen_sf"/>
</dbReference>
<dbReference type="SUPFAM" id="SSF88688">
    <property type="entry name" value="Families 57/38 glycoside transferase middle domain"/>
    <property type="match status" value="1"/>
</dbReference>
<dbReference type="InterPro" id="IPR011013">
    <property type="entry name" value="Gal_mutarotase_sf_dom"/>
</dbReference>
<proteinExistence type="inferred from homology"/>
<dbReference type="InterPro" id="IPR050843">
    <property type="entry name" value="Glycosyl_Hydrlase_38"/>
</dbReference>
<dbReference type="Gene3D" id="1.20.1270.50">
    <property type="entry name" value="Glycoside hydrolase family 38, central domain"/>
    <property type="match status" value="2"/>
</dbReference>
<evidence type="ECO:0000259" key="11">
    <source>
        <dbReference type="SMART" id="SM00872"/>
    </source>
</evidence>
<keyword evidence="6 10" id="KW-0862">Zinc</keyword>
<evidence type="ECO:0000256" key="1">
    <source>
        <dbReference type="ARBA" id="ARBA00000365"/>
    </source>
</evidence>
<dbReference type="Pfam" id="PF07748">
    <property type="entry name" value="Glyco_hydro_38C"/>
    <property type="match status" value="1"/>
</dbReference>
<dbReference type="InterPro" id="IPR011682">
    <property type="entry name" value="Glyco_hydro_38_C"/>
</dbReference>
<feature type="chain" id="PRO_5017845831" description="Alpha-mannosidase" evidence="10">
    <location>
        <begin position="21"/>
        <end position="1015"/>
    </location>
</feature>
<dbReference type="Gene3D" id="2.60.40.1180">
    <property type="entry name" value="Golgi alpha-mannosidase II"/>
    <property type="match status" value="1"/>
</dbReference>
<dbReference type="SUPFAM" id="SSF88713">
    <property type="entry name" value="Glycoside hydrolase/deacetylase"/>
    <property type="match status" value="1"/>
</dbReference>
<evidence type="ECO:0000256" key="8">
    <source>
        <dbReference type="ARBA" id="ARBA00023180"/>
    </source>
</evidence>
<name>A0A210QA98_MIZYE</name>